<reference evidence="1 2" key="2">
    <citation type="journal article" date="2018" name="New Phytol.">
        <title>High intraspecific genome diversity in the model arbuscular mycorrhizal symbiont Rhizophagus irregularis.</title>
        <authorList>
            <person name="Chen E.C.H."/>
            <person name="Morin E."/>
            <person name="Beaudet D."/>
            <person name="Noel J."/>
            <person name="Yildirir G."/>
            <person name="Ndikumana S."/>
            <person name="Charron P."/>
            <person name="St-Onge C."/>
            <person name="Giorgi J."/>
            <person name="Kruger M."/>
            <person name="Marton T."/>
            <person name="Ropars J."/>
            <person name="Grigoriev I.V."/>
            <person name="Hainaut M."/>
            <person name="Henrissat B."/>
            <person name="Roux C."/>
            <person name="Martin F."/>
            <person name="Corradi N."/>
        </authorList>
    </citation>
    <scope>NUCLEOTIDE SEQUENCE [LARGE SCALE GENOMIC DNA]</scope>
    <source>
        <strain evidence="1 2">DAOM 197198</strain>
    </source>
</reference>
<name>A0A2P4QB67_RHIID</name>
<gene>
    <name evidence="1" type="ORF">GLOIN_2v1572347</name>
</gene>
<keyword evidence="2" id="KW-1185">Reference proteome</keyword>
<organism evidence="1 2">
    <name type="scientific">Rhizophagus irregularis (strain DAOM 181602 / DAOM 197198 / MUCL 43194)</name>
    <name type="common">Arbuscular mycorrhizal fungus</name>
    <name type="synonym">Glomus intraradices</name>
    <dbReference type="NCBI Taxonomy" id="747089"/>
    <lineage>
        <taxon>Eukaryota</taxon>
        <taxon>Fungi</taxon>
        <taxon>Fungi incertae sedis</taxon>
        <taxon>Mucoromycota</taxon>
        <taxon>Glomeromycotina</taxon>
        <taxon>Glomeromycetes</taxon>
        <taxon>Glomerales</taxon>
        <taxon>Glomeraceae</taxon>
        <taxon>Rhizophagus</taxon>
    </lineage>
</organism>
<accession>A0A2P4QB67</accession>
<protein>
    <submittedName>
        <fullName evidence="1">Uncharacterized protein</fullName>
    </submittedName>
</protein>
<evidence type="ECO:0000313" key="1">
    <source>
        <dbReference type="EMBL" id="POG74884.1"/>
    </source>
</evidence>
<dbReference type="AlphaFoldDB" id="A0A2P4QB67"/>
<sequence>MLQLIYRSFLDNLNYPKFILIFKSIIFQRLLFSKVLSPVDTSKVTTLIIMFNAPIDFDQISMNVKSEKKFK</sequence>
<dbReference type="EMBL" id="AUPC02000067">
    <property type="protein sequence ID" value="POG74884.1"/>
    <property type="molecule type" value="Genomic_DNA"/>
</dbReference>
<evidence type="ECO:0000313" key="2">
    <source>
        <dbReference type="Proteomes" id="UP000018888"/>
    </source>
</evidence>
<reference evidence="1 2" key="1">
    <citation type="journal article" date="2013" name="Proc. Natl. Acad. Sci. U.S.A.">
        <title>Genome of an arbuscular mycorrhizal fungus provides insight into the oldest plant symbiosis.</title>
        <authorList>
            <person name="Tisserant E."/>
            <person name="Malbreil M."/>
            <person name="Kuo A."/>
            <person name="Kohler A."/>
            <person name="Symeonidi A."/>
            <person name="Balestrini R."/>
            <person name="Charron P."/>
            <person name="Duensing N."/>
            <person name="Frei Dit Frey N."/>
            <person name="Gianinazzi-Pearson V."/>
            <person name="Gilbert L.B."/>
            <person name="Handa Y."/>
            <person name="Herr J.R."/>
            <person name="Hijri M."/>
            <person name="Koul R."/>
            <person name="Kawaguchi M."/>
            <person name="Krajinski F."/>
            <person name="Lammers P.J."/>
            <person name="Masclaux F.G."/>
            <person name="Murat C."/>
            <person name="Morin E."/>
            <person name="Ndikumana S."/>
            <person name="Pagni M."/>
            <person name="Petitpierre D."/>
            <person name="Requena N."/>
            <person name="Rosikiewicz P."/>
            <person name="Riley R."/>
            <person name="Saito K."/>
            <person name="San Clemente H."/>
            <person name="Shapiro H."/>
            <person name="van Tuinen D."/>
            <person name="Becard G."/>
            <person name="Bonfante P."/>
            <person name="Paszkowski U."/>
            <person name="Shachar-Hill Y.Y."/>
            <person name="Tuskan G.A."/>
            <person name="Young P.W."/>
            <person name="Sanders I.R."/>
            <person name="Henrissat B."/>
            <person name="Rensing S.A."/>
            <person name="Grigoriev I.V."/>
            <person name="Corradi N."/>
            <person name="Roux C."/>
            <person name="Martin F."/>
        </authorList>
    </citation>
    <scope>NUCLEOTIDE SEQUENCE [LARGE SCALE GENOMIC DNA]</scope>
    <source>
        <strain evidence="1 2">DAOM 197198</strain>
    </source>
</reference>
<dbReference type="Proteomes" id="UP000018888">
    <property type="component" value="Unassembled WGS sequence"/>
</dbReference>
<proteinExistence type="predicted"/>
<comment type="caution">
    <text evidence="1">The sequence shown here is derived from an EMBL/GenBank/DDBJ whole genome shotgun (WGS) entry which is preliminary data.</text>
</comment>